<evidence type="ECO:0000313" key="1">
    <source>
        <dbReference type="EMBL" id="OXT07234.1"/>
    </source>
</evidence>
<organism evidence="1 2">
    <name type="scientific">Thermoanaerobacterium thermosaccharolyticum</name>
    <name type="common">Clostridium thermosaccharolyticum</name>
    <dbReference type="NCBI Taxonomy" id="1517"/>
    <lineage>
        <taxon>Bacteria</taxon>
        <taxon>Bacillati</taxon>
        <taxon>Bacillota</taxon>
        <taxon>Clostridia</taxon>
        <taxon>Thermoanaerobacterales</taxon>
        <taxon>Thermoanaerobacteraceae</taxon>
        <taxon>Thermoanaerobacterium</taxon>
    </lineage>
</organism>
<reference evidence="1 2" key="1">
    <citation type="submission" date="2017-06" db="EMBL/GenBank/DDBJ databases">
        <title>Isolation and characterization of a thermophilic and butanogenic Thermoanaerobacterium thermosaccharolyticum M5 capable of efficient degradation of hemicellulose.</title>
        <authorList>
            <person name="Xin F."/>
            <person name="Jiang Y."/>
        </authorList>
    </citation>
    <scope>NUCLEOTIDE SEQUENCE [LARGE SCALE GENOMIC DNA]</scope>
    <source>
        <strain evidence="1 2">M5</strain>
    </source>
</reference>
<gene>
    <name evidence="1" type="ORF">CE561_08525</name>
</gene>
<dbReference type="AlphaFoldDB" id="A0A231VGG3"/>
<sequence length="68" mass="7271">MFKLMKSLSDEEIKDYTEEGKGLTPAECTYYLLLCSTGYDSGTCSYILRECGYTGGGGGGTCGTCTCH</sequence>
<dbReference type="Proteomes" id="UP000215301">
    <property type="component" value="Unassembled WGS sequence"/>
</dbReference>
<proteinExistence type="predicted"/>
<comment type="caution">
    <text evidence="1">The sequence shown here is derived from an EMBL/GenBank/DDBJ whole genome shotgun (WGS) entry which is preliminary data.</text>
</comment>
<evidence type="ECO:0000313" key="2">
    <source>
        <dbReference type="Proteomes" id="UP000215301"/>
    </source>
</evidence>
<name>A0A231VGG3_THETR</name>
<accession>A0A231VGG3</accession>
<dbReference type="NCBIfam" id="NF033417">
    <property type="entry name" value="glycocin_F_RiPP"/>
    <property type="match status" value="1"/>
</dbReference>
<dbReference type="RefSeq" id="WP_094045492.1">
    <property type="nucleotide sequence ID" value="NZ_NKHD01000023.1"/>
</dbReference>
<dbReference type="EMBL" id="NKHD01000023">
    <property type="protein sequence ID" value="OXT07234.1"/>
    <property type="molecule type" value="Genomic_DNA"/>
</dbReference>
<protein>
    <submittedName>
        <fullName evidence="1">Uncharacterized protein</fullName>
    </submittedName>
</protein>